<feature type="compositionally biased region" description="Polar residues" evidence="1">
    <location>
        <begin position="72"/>
        <end position="98"/>
    </location>
</feature>
<feature type="region of interest" description="Disordered" evidence="1">
    <location>
        <begin position="1"/>
        <end position="101"/>
    </location>
</feature>
<feature type="compositionally biased region" description="Low complexity" evidence="1">
    <location>
        <begin position="172"/>
        <end position="187"/>
    </location>
</feature>
<gene>
    <name evidence="2" type="ORF">IV203_004223</name>
</gene>
<evidence type="ECO:0000313" key="3">
    <source>
        <dbReference type="Proteomes" id="UP000693970"/>
    </source>
</evidence>
<proteinExistence type="predicted"/>
<feature type="compositionally biased region" description="Polar residues" evidence="1">
    <location>
        <begin position="411"/>
        <end position="421"/>
    </location>
</feature>
<feature type="compositionally biased region" description="Polar residues" evidence="1">
    <location>
        <begin position="21"/>
        <end position="36"/>
    </location>
</feature>
<feature type="compositionally biased region" description="Basic and acidic residues" evidence="1">
    <location>
        <begin position="54"/>
        <end position="71"/>
    </location>
</feature>
<name>A0A9K3PPH4_9STRA</name>
<evidence type="ECO:0000256" key="1">
    <source>
        <dbReference type="SAM" id="MobiDB-lite"/>
    </source>
</evidence>
<reference evidence="2" key="1">
    <citation type="journal article" date="2021" name="Sci. Rep.">
        <title>Diploid genomic architecture of Nitzschia inconspicua, an elite biomass production diatom.</title>
        <authorList>
            <person name="Oliver A."/>
            <person name="Podell S."/>
            <person name="Pinowska A."/>
            <person name="Traller J.C."/>
            <person name="Smith S.R."/>
            <person name="McClure R."/>
            <person name="Beliaev A."/>
            <person name="Bohutskyi P."/>
            <person name="Hill E.A."/>
            <person name="Rabines A."/>
            <person name="Zheng H."/>
            <person name="Allen L.Z."/>
            <person name="Kuo A."/>
            <person name="Grigoriev I.V."/>
            <person name="Allen A.E."/>
            <person name="Hazlebeck D."/>
            <person name="Allen E.E."/>
        </authorList>
    </citation>
    <scope>NUCLEOTIDE SEQUENCE</scope>
    <source>
        <strain evidence="2">Hildebrandi</strain>
    </source>
</reference>
<dbReference type="AlphaFoldDB" id="A0A9K3PPH4"/>
<dbReference type="Proteomes" id="UP000693970">
    <property type="component" value="Unassembled WGS sequence"/>
</dbReference>
<feature type="region of interest" description="Disordered" evidence="1">
    <location>
        <begin position="411"/>
        <end position="453"/>
    </location>
</feature>
<feature type="region of interest" description="Disordered" evidence="1">
    <location>
        <begin position="164"/>
        <end position="194"/>
    </location>
</feature>
<dbReference type="EMBL" id="JAGRRH010000016">
    <property type="protein sequence ID" value="KAG7354867.1"/>
    <property type="molecule type" value="Genomic_DNA"/>
</dbReference>
<comment type="caution">
    <text evidence="2">The sequence shown here is derived from an EMBL/GenBank/DDBJ whole genome shotgun (WGS) entry which is preliminary data.</text>
</comment>
<protein>
    <submittedName>
        <fullName evidence="2">Uncharacterized protein</fullName>
    </submittedName>
</protein>
<accession>A0A9K3PPH4</accession>
<feature type="compositionally biased region" description="Basic and acidic residues" evidence="1">
    <location>
        <begin position="435"/>
        <end position="453"/>
    </location>
</feature>
<dbReference type="OrthoDB" id="48447at2759"/>
<keyword evidence="3" id="KW-1185">Reference proteome</keyword>
<sequence length="627" mass="69441">MSSFSGKKRNRKETRQDHKGSTSGSKKSPHHQNVLQQDVCHQKNESLVGQTISFDREGRQHEKRQRVDSKSNHNQPSLGTQSSASITASSNQTESEYNPTFVERIPLHLVTHDRMERSNDPPLNEQRNSQTLQRLIEQLSSVEPAPTTNEANPIGAIQKELISQLQQNSKASQPQDSSQSPSPSRPSNDLNTGSDQTQLALSLLQQQQQQQQQPMPCSINNNEVSAVVLQSVLSILPHLSSFPANLHQQLLSLLQQHLLDQQRSQQQLLLQQQQQQQQLAMLLGALLPQQHQQQEQQQQQRHQNNVLAQIGALQHLLTLASHGAIAIPQNALVSTMVHLLAVVSNLGPGFTASNPLLPATLPLPVTSDSTALLQLLLSYNPNMAQITANTFTSDAPEENPATVAQAVTEISGSSDLSTDQSHVLHRPLNTSNVRSKREADDGRPSDAFLHREPDGRARDLPTLLVMPSDLAELSSHQTLLRYQIEVFRAGEEDVATHTRGRNKKVELGQIGIRCRHCKVLPVSDRLRGSVYFPRTLEGFYQASQNMNSTHLQTGECQMMGPELRQEFADLVSSRGANSTGAGRAYWIQQARILGLENDEDGIRFCSSDPPSADTSMNHNEPQRDSQS</sequence>
<feature type="region of interest" description="Disordered" evidence="1">
    <location>
        <begin position="606"/>
        <end position="627"/>
    </location>
</feature>
<feature type="compositionally biased region" description="Basic residues" evidence="1">
    <location>
        <begin position="1"/>
        <end position="12"/>
    </location>
</feature>
<reference evidence="2" key="2">
    <citation type="submission" date="2021-04" db="EMBL/GenBank/DDBJ databases">
        <authorList>
            <person name="Podell S."/>
        </authorList>
    </citation>
    <scope>NUCLEOTIDE SEQUENCE</scope>
    <source>
        <strain evidence="2">Hildebrandi</strain>
    </source>
</reference>
<evidence type="ECO:0000313" key="2">
    <source>
        <dbReference type="EMBL" id="KAG7354867.1"/>
    </source>
</evidence>
<organism evidence="2 3">
    <name type="scientific">Nitzschia inconspicua</name>
    <dbReference type="NCBI Taxonomy" id="303405"/>
    <lineage>
        <taxon>Eukaryota</taxon>
        <taxon>Sar</taxon>
        <taxon>Stramenopiles</taxon>
        <taxon>Ochrophyta</taxon>
        <taxon>Bacillariophyta</taxon>
        <taxon>Bacillariophyceae</taxon>
        <taxon>Bacillariophycidae</taxon>
        <taxon>Bacillariales</taxon>
        <taxon>Bacillariaceae</taxon>
        <taxon>Nitzschia</taxon>
    </lineage>
</organism>
<feature type="compositionally biased region" description="Polar residues" evidence="1">
    <location>
        <begin position="608"/>
        <end position="619"/>
    </location>
</feature>